<keyword evidence="2" id="KW-0472">Membrane</keyword>
<name>A0A1C3JZW4_9BURK</name>
<dbReference type="Gene3D" id="1.20.1600.10">
    <property type="entry name" value="Outer membrane efflux proteins (OEP)"/>
    <property type="match status" value="1"/>
</dbReference>
<dbReference type="EMBL" id="FLRC01000011">
    <property type="protein sequence ID" value="SBT24800.1"/>
    <property type="molecule type" value="Genomic_DNA"/>
</dbReference>
<dbReference type="KEGG" id="odi:ODI_R2797"/>
<dbReference type="RefSeq" id="WP_067751533.1">
    <property type="nucleotide sequence ID" value="NZ_LT907988.1"/>
</dbReference>
<evidence type="ECO:0000256" key="1">
    <source>
        <dbReference type="ARBA" id="ARBA00007613"/>
    </source>
</evidence>
<dbReference type="OrthoDB" id="9770517at2"/>
<comment type="subcellular location">
    <subcellularLocation>
        <location evidence="2">Cell membrane</location>
        <topology evidence="2">Lipid-anchor</topology>
    </subcellularLocation>
</comment>
<feature type="chain" id="PRO_5015018676" evidence="2">
    <location>
        <begin position="26"/>
        <end position="514"/>
    </location>
</feature>
<keyword evidence="5" id="KW-1185">Reference proteome</keyword>
<sequence length="514" mass="54993">MKSLTISRLWVSVVAAATLAGCSLAPDYKRPDAPIAANWPDQPLLDEDAASGKTGTQAATAVAPEQGIPAADIGWREFFHDQRLQKLIELSLVNNRDMRIAVQRIEEARALYGQQRGEQFPSIGVGVQGTRQRLPEALRQPGQDAVTAQYQGGLALTAFEIDLFGRLRNLSEAARQQYLQSEQARRSVQINLVGQVAQAYFSLRAADTQLDLVRRTLESRQSSFDLVNSRFEGGVASELELNQSRTLLNTATSNLAQFTRERAQAVNLLVVLIGQQLPSDLPEALPFGSEQLVATVPAGLPSDLLARRPDILGAENALQAANANIGAARAAFFPTISLTGQLGSASGSLSNLFEGGTGFWSFSPQIAAPLFAGGSLRAGVDLARARENIAVSQYEQAIQQAFREVSDALAGEATYGAQLTALRALEASSARTVELSNLRYEGGIDDFLQVQTAQVEYFNAQQSLVQTGLQSLINRTELYKALGGGWVETSIPQAQAQPGIPVANASGQGGTSAQ</sequence>
<keyword evidence="2" id="KW-0564">Palmitate</keyword>
<dbReference type="STRING" id="1851544.ODI_02871"/>
<proteinExistence type="inferred from homology"/>
<dbReference type="InterPro" id="IPR003423">
    <property type="entry name" value="OMP_efflux"/>
</dbReference>
<organism evidence="3 5">
    <name type="scientific">Orrella dioscoreae</name>
    <dbReference type="NCBI Taxonomy" id="1851544"/>
    <lineage>
        <taxon>Bacteria</taxon>
        <taxon>Pseudomonadati</taxon>
        <taxon>Pseudomonadota</taxon>
        <taxon>Betaproteobacteria</taxon>
        <taxon>Burkholderiales</taxon>
        <taxon>Alcaligenaceae</taxon>
        <taxon>Orrella</taxon>
    </lineage>
</organism>
<dbReference type="Pfam" id="PF02321">
    <property type="entry name" value="OEP"/>
    <property type="match status" value="2"/>
</dbReference>
<evidence type="ECO:0000313" key="4">
    <source>
        <dbReference type="EMBL" id="SOE50558.1"/>
    </source>
</evidence>
<reference evidence="4 5" key="2">
    <citation type="submission" date="2017-08" db="EMBL/GenBank/DDBJ databases">
        <authorList>
            <person name="de Groot N.N."/>
        </authorList>
    </citation>
    <scope>NUCLEOTIDE SEQUENCE [LARGE SCALE GENOMIC DNA]</scope>
    <source>
        <strain evidence="4">Orrdi1</strain>
    </source>
</reference>
<protein>
    <submittedName>
        <fullName evidence="3">RND efflux system, outer membrane lipoprotein CmeC</fullName>
    </submittedName>
</protein>
<reference evidence="3 5" key="1">
    <citation type="submission" date="2016-06" db="EMBL/GenBank/DDBJ databases">
        <authorList>
            <person name="Kjaerup R.B."/>
            <person name="Dalgaard T.S."/>
            <person name="Juul-Madsen H.R."/>
        </authorList>
    </citation>
    <scope>NUCLEOTIDE SEQUENCE [LARGE SCALE GENOMIC DNA]</scope>
    <source>
        <strain evidence="3">Orrdi1</strain>
    </source>
</reference>
<evidence type="ECO:0000313" key="5">
    <source>
        <dbReference type="Proteomes" id="UP000078558"/>
    </source>
</evidence>
<evidence type="ECO:0000313" key="3">
    <source>
        <dbReference type="EMBL" id="SBT24800.1"/>
    </source>
</evidence>
<gene>
    <name evidence="3" type="ORF">ODI_02871</name>
    <name evidence="4" type="ORF">ODI_R2797</name>
</gene>
<accession>A0A1C3JZW4</accession>
<dbReference type="PROSITE" id="PS51257">
    <property type="entry name" value="PROKAR_LIPOPROTEIN"/>
    <property type="match status" value="1"/>
</dbReference>
<dbReference type="PANTHER" id="PTHR30203">
    <property type="entry name" value="OUTER MEMBRANE CATION EFFLUX PROTEIN"/>
    <property type="match status" value="1"/>
</dbReference>
<dbReference type="PANTHER" id="PTHR30203:SF32">
    <property type="entry name" value="CATION EFFLUX SYSTEM PROTEIN CUSC"/>
    <property type="match status" value="1"/>
</dbReference>
<dbReference type="SUPFAM" id="SSF56954">
    <property type="entry name" value="Outer membrane efflux proteins (OEP)"/>
    <property type="match status" value="1"/>
</dbReference>
<dbReference type="EMBL" id="LT907988">
    <property type="protein sequence ID" value="SOE50558.1"/>
    <property type="molecule type" value="Genomic_DNA"/>
</dbReference>
<dbReference type="InterPro" id="IPR010131">
    <property type="entry name" value="MdtP/NodT-like"/>
</dbReference>
<keyword evidence="2" id="KW-0732">Signal</keyword>
<dbReference type="Proteomes" id="UP000078558">
    <property type="component" value="Chromosome I"/>
</dbReference>
<feature type="signal peptide" evidence="2">
    <location>
        <begin position="1"/>
        <end position="25"/>
    </location>
</feature>
<dbReference type="AlphaFoldDB" id="A0A1C3JZW4"/>
<keyword evidence="2" id="KW-0812">Transmembrane</keyword>
<comment type="similarity">
    <text evidence="1 2">Belongs to the outer membrane factor (OMF) (TC 1.B.17) family.</text>
</comment>
<keyword evidence="2 3" id="KW-0449">Lipoprotein</keyword>
<keyword evidence="2" id="KW-1134">Transmembrane beta strand</keyword>
<dbReference type="Gene3D" id="2.20.200.10">
    <property type="entry name" value="Outer membrane efflux proteins (OEP)"/>
    <property type="match status" value="1"/>
</dbReference>
<dbReference type="NCBIfam" id="TIGR01845">
    <property type="entry name" value="outer_NodT"/>
    <property type="match status" value="1"/>
</dbReference>
<evidence type="ECO:0000256" key="2">
    <source>
        <dbReference type="RuleBase" id="RU362097"/>
    </source>
</evidence>
<dbReference type="GO" id="GO:0005886">
    <property type="term" value="C:plasma membrane"/>
    <property type="evidence" value="ECO:0007669"/>
    <property type="project" value="UniProtKB-SubCell"/>
</dbReference>
<dbReference type="GO" id="GO:0015562">
    <property type="term" value="F:efflux transmembrane transporter activity"/>
    <property type="evidence" value="ECO:0007669"/>
    <property type="project" value="InterPro"/>
</dbReference>